<comment type="caution">
    <text evidence="14">The sequence shown here is derived from an EMBL/GenBank/DDBJ whole genome shotgun (WGS) entry which is preliminary data.</text>
</comment>
<dbReference type="RefSeq" id="WP_087506350.1">
    <property type="nucleotide sequence ID" value="NZ_BMDX01000022.1"/>
</dbReference>
<accession>A0A8J2U8W4</accession>
<proteinExistence type="inferred from homology"/>
<dbReference type="Gene3D" id="2.40.37.10">
    <property type="entry name" value="Lyase, Ornithine Decarboxylase, Chain A, domain 1"/>
    <property type="match status" value="1"/>
</dbReference>
<comment type="cofactor">
    <cofactor evidence="1 11">
        <name>pyridoxal 5'-phosphate</name>
        <dbReference type="ChEBI" id="CHEBI:597326"/>
    </cofactor>
</comment>
<dbReference type="SUPFAM" id="SSF51419">
    <property type="entry name" value="PLP-binding barrel"/>
    <property type="match status" value="1"/>
</dbReference>
<dbReference type="GO" id="GO:0008836">
    <property type="term" value="F:diaminopimelate decarboxylase activity"/>
    <property type="evidence" value="ECO:0007669"/>
    <property type="project" value="TreeGrafter"/>
</dbReference>
<dbReference type="SUPFAM" id="SSF50621">
    <property type="entry name" value="Alanine racemase C-terminal domain-like"/>
    <property type="match status" value="1"/>
</dbReference>
<evidence type="ECO:0000256" key="12">
    <source>
        <dbReference type="PIRSR" id="PIRSR038941-1"/>
    </source>
</evidence>
<keyword evidence="4 11" id="KW-0210">Decarboxylase</keyword>
<keyword evidence="6 11" id="KW-0745">Spermidine biosynthesis</keyword>
<evidence type="ECO:0000256" key="11">
    <source>
        <dbReference type="PIRNR" id="PIRNR038941"/>
    </source>
</evidence>
<dbReference type="GO" id="GO:0005737">
    <property type="term" value="C:cytoplasm"/>
    <property type="evidence" value="ECO:0007669"/>
    <property type="project" value="UniProtKB-SubCell"/>
</dbReference>
<dbReference type="Pfam" id="PF00278">
    <property type="entry name" value="Orn_DAP_Arg_deC"/>
    <property type="match status" value="1"/>
</dbReference>
<comment type="function">
    <text evidence="11">Catalyzes the decarboxylation of carboxynorspermidine and carboxyspermidine.</text>
</comment>
<feature type="binding site" evidence="12">
    <location>
        <position position="295"/>
    </location>
    <ligand>
        <name>substrate</name>
    </ligand>
</feature>
<evidence type="ECO:0000313" key="14">
    <source>
        <dbReference type="EMBL" id="GGA87506.1"/>
    </source>
</evidence>
<comment type="similarity">
    <text evidence="8 11">Belongs to the Orn/Lys/Arg decarboxylase class-II family. NspC subfamily.</text>
</comment>
<reference evidence="15" key="1">
    <citation type="journal article" date="2019" name="Int. J. Syst. Evol. Microbiol.">
        <title>The Global Catalogue of Microorganisms (GCM) 10K type strain sequencing project: providing services to taxonomists for standard genome sequencing and annotation.</title>
        <authorList>
            <consortium name="The Broad Institute Genomics Platform"/>
            <consortium name="The Broad Institute Genome Sequencing Center for Infectious Disease"/>
            <person name="Wu L."/>
            <person name="Ma J."/>
        </authorList>
    </citation>
    <scope>NUCLEOTIDE SEQUENCE [LARGE SCALE GENOMIC DNA]</scope>
    <source>
        <strain evidence="15">CGMCC 1.10130</strain>
    </source>
</reference>
<dbReference type="CDD" id="cd06829">
    <property type="entry name" value="PLPDE_III_CANSDC"/>
    <property type="match status" value="1"/>
</dbReference>
<keyword evidence="11" id="KW-0620">Polyamine biosynthesis</keyword>
<dbReference type="AlphaFoldDB" id="A0A8J2U8W4"/>
<evidence type="ECO:0000256" key="10">
    <source>
        <dbReference type="ARBA" id="ARBA00047389"/>
    </source>
</evidence>
<dbReference type="Proteomes" id="UP000619743">
    <property type="component" value="Unassembled WGS sequence"/>
</dbReference>
<evidence type="ECO:0000256" key="9">
    <source>
        <dbReference type="ARBA" id="ARBA00047351"/>
    </source>
</evidence>
<dbReference type="InterPro" id="IPR005730">
    <property type="entry name" value="Nsp_de-COase"/>
</dbReference>
<evidence type="ECO:0000256" key="8">
    <source>
        <dbReference type="ARBA" id="ARBA00025802"/>
    </source>
</evidence>
<evidence type="ECO:0000256" key="2">
    <source>
        <dbReference type="ARBA" id="ARBA00012259"/>
    </source>
</evidence>
<dbReference type="Gene3D" id="3.20.20.10">
    <property type="entry name" value="Alanine racemase"/>
    <property type="match status" value="1"/>
</dbReference>
<dbReference type="GO" id="GO:0045312">
    <property type="term" value="P:nor-spermidine biosynthetic process"/>
    <property type="evidence" value="ECO:0007669"/>
    <property type="project" value="InterPro"/>
</dbReference>
<evidence type="ECO:0000259" key="13">
    <source>
        <dbReference type="Pfam" id="PF00278"/>
    </source>
</evidence>
<sequence>MTNVVATTFSSFDPNRVPSPCFVVDEVAVEHNLKILARVQKESGAKVLLALKAFSMFALAPLVKQYLSGTCASGLHEAKLGYEEFGGQQGSHEVHTFSAAFTAKDLPEILQISNHVVFNSFAQWQRFQRQIQAALVDNPKLDFGLRINPMHSEGTTPIYDPCAPGSRLGIPLAEFSGQDLSGISGLHFHTLCEQGFDPLDRTLAAVERQFGHLLGQMKWVNFGGGHHISHPDYDVDGLIARIKAFSAKYDVQVYLEPGEAIAIRSGVLVSEVLDLTHNQMDLAILDTSATCHMPDTLEMPYRAEIWQAGEPGEKAHDYRLGGQTCLAGDVMGDYSFDKPLQVGQRLMFDDMSHYTMVKTSTFNGIGLPAIALWNSQTDELRVAREFDYDDFKHRLS</sequence>
<evidence type="ECO:0000256" key="1">
    <source>
        <dbReference type="ARBA" id="ARBA00001933"/>
    </source>
</evidence>
<dbReference type="EMBL" id="BMDX01000022">
    <property type="protein sequence ID" value="GGA87506.1"/>
    <property type="molecule type" value="Genomic_DNA"/>
</dbReference>
<dbReference type="GO" id="GO:0009089">
    <property type="term" value="P:lysine biosynthetic process via diaminopimelate"/>
    <property type="evidence" value="ECO:0007669"/>
    <property type="project" value="TreeGrafter"/>
</dbReference>
<dbReference type="PANTHER" id="PTHR43727:SF1">
    <property type="entry name" value="CARBOXYNORSPERMIDINE_CARBOXYSPERMIDINE DECARBOXYLASE"/>
    <property type="match status" value="1"/>
</dbReference>
<keyword evidence="5 11" id="KW-0663">Pyridoxal phosphate</keyword>
<name>A0A8J2U8W4_9GAMM</name>
<organism evidence="14 15">
    <name type="scientific">Neiella marina</name>
    <dbReference type="NCBI Taxonomy" id="508461"/>
    <lineage>
        <taxon>Bacteria</taxon>
        <taxon>Pseudomonadati</taxon>
        <taxon>Pseudomonadota</taxon>
        <taxon>Gammaproteobacteria</taxon>
        <taxon>Alteromonadales</taxon>
        <taxon>Echinimonadaceae</taxon>
        <taxon>Neiella</taxon>
    </lineage>
</organism>
<keyword evidence="7 11" id="KW-0456">Lyase</keyword>
<dbReference type="InterPro" id="IPR022643">
    <property type="entry name" value="De-COase2_C"/>
</dbReference>
<evidence type="ECO:0000313" key="15">
    <source>
        <dbReference type="Proteomes" id="UP000619743"/>
    </source>
</evidence>
<comment type="subcellular location">
    <subcellularLocation>
        <location evidence="11">Cytoplasm</location>
    </subcellularLocation>
</comment>
<evidence type="ECO:0000256" key="5">
    <source>
        <dbReference type="ARBA" id="ARBA00022898"/>
    </source>
</evidence>
<dbReference type="InterPro" id="IPR009006">
    <property type="entry name" value="Ala_racemase/Decarboxylase_C"/>
</dbReference>
<dbReference type="PANTHER" id="PTHR43727">
    <property type="entry name" value="DIAMINOPIMELATE DECARBOXYLASE"/>
    <property type="match status" value="1"/>
</dbReference>
<feature type="binding site" evidence="12">
    <location>
        <position position="259"/>
    </location>
    <ligand>
        <name>substrate</name>
    </ligand>
</feature>
<comment type="catalytic activity">
    <reaction evidence="10 11">
        <text>carboxynorspermidine + H(+) = norspermidine + CO2</text>
        <dbReference type="Rhea" id="RHEA:34099"/>
        <dbReference type="ChEBI" id="CHEBI:15378"/>
        <dbReference type="ChEBI" id="CHEBI:16526"/>
        <dbReference type="ChEBI" id="CHEBI:57920"/>
        <dbReference type="ChEBI" id="CHEBI:65070"/>
        <dbReference type="EC" id="4.1.1.96"/>
    </reaction>
</comment>
<dbReference type="GO" id="GO:0008295">
    <property type="term" value="P:spermidine biosynthetic process"/>
    <property type="evidence" value="ECO:0007669"/>
    <property type="project" value="UniProtKB-KW"/>
</dbReference>
<dbReference type="NCBIfam" id="TIGR01047">
    <property type="entry name" value="nspC"/>
    <property type="match status" value="1"/>
</dbReference>
<comment type="subunit">
    <text evidence="11">Homodimer.</text>
</comment>
<keyword evidence="15" id="KW-1185">Reference proteome</keyword>
<protein>
    <recommendedName>
        <fullName evidence="3 11">Carboxynorspermidine/carboxyspermidine decarboxylase</fullName>
        <shortName evidence="11">CANS DC/CAS DC</shortName>
        <shortName evidence="11">CANSDC/CASDC</shortName>
        <ecNumber evidence="2 11">4.1.1.96</ecNumber>
    </recommendedName>
</protein>
<evidence type="ECO:0000256" key="3">
    <source>
        <dbReference type="ARBA" id="ARBA00013633"/>
    </source>
</evidence>
<gene>
    <name evidence="14" type="primary">nspC</name>
    <name evidence="14" type="ORF">GCM10011369_31960</name>
</gene>
<evidence type="ECO:0000256" key="7">
    <source>
        <dbReference type="ARBA" id="ARBA00023239"/>
    </source>
</evidence>
<evidence type="ECO:0000256" key="6">
    <source>
        <dbReference type="ARBA" id="ARBA00023066"/>
    </source>
</evidence>
<dbReference type="OrthoDB" id="9804410at2"/>
<evidence type="ECO:0000256" key="4">
    <source>
        <dbReference type="ARBA" id="ARBA00022793"/>
    </source>
</evidence>
<comment type="catalytic activity">
    <reaction evidence="9 11">
        <text>carboxyspermidine + H(+) = spermidine + CO2</text>
        <dbReference type="Rhea" id="RHEA:34095"/>
        <dbReference type="ChEBI" id="CHEBI:15378"/>
        <dbReference type="ChEBI" id="CHEBI:16526"/>
        <dbReference type="ChEBI" id="CHEBI:57834"/>
        <dbReference type="ChEBI" id="CHEBI:65072"/>
        <dbReference type="EC" id="4.1.1.96"/>
    </reaction>
</comment>
<dbReference type="EC" id="4.1.1.96" evidence="2 11"/>
<feature type="domain" description="Orn/DAP/Arg decarboxylase 2 C-terminal" evidence="13">
    <location>
        <begin position="137"/>
        <end position="351"/>
    </location>
</feature>
<keyword evidence="11" id="KW-0963">Cytoplasm</keyword>
<dbReference type="FunFam" id="3.20.20.10:FF:000012">
    <property type="entry name" value="Carboxynorspermidine/carboxyspermidine decarboxylase"/>
    <property type="match status" value="1"/>
</dbReference>
<dbReference type="PIRSF" id="PIRSF038941">
    <property type="entry name" value="NspC"/>
    <property type="match status" value="1"/>
</dbReference>
<dbReference type="InterPro" id="IPR029066">
    <property type="entry name" value="PLP-binding_barrel"/>
</dbReference>